<dbReference type="PANTHER" id="PTHR20974:SF0">
    <property type="entry name" value="UPF0585 PROTEIN CG18661"/>
    <property type="match status" value="1"/>
</dbReference>
<evidence type="ECO:0008006" key="3">
    <source>
        <dbReference type="Google" id="ProtNLM"/>
    </source>
</evidence>
<dbReference type="SUPFAM" id="SSF53335">
    <property type="entry name" value="S-adenosyl-L-methionine-dependent methyltransferases"/>
    <property type="match status" value="1"/>
</dbReference>
<accession>A0A239HE62</accession>
<name>A0A239HE62_9SPHN</name>
<dbReference type="Gene3D" id="3.40.50.150">
    <property type="entry name" value="Vaccinia Virus protein VP39"/>
    <property type="match status" value="1"/>
</dbReference>
<dbReference type="InterPro" id="IPR029063">
    <property type="entry name" value="SAM-dependent_MTases_sf"/>
</dbReference>
<dbReference type="InterPro" id="IPR010342">
    <property type="entry name" value="DUF938"/>
</dbReference>
<dbReference type="RefSeq" id="WP_089220274.1">
    <property type="nucleotide sequence ID" value="NZ_FZOS01000016.1"/>
</dbReference>
<evidence type="ECO:0000313" key="1">
    <source>
        <dbReference type="EMBL" id="SNS79709.1"/>
    </source>
</evidence>
<evidence type="ECO:0000313" key="2">
    <source>
        <dbReference type="Proteomes" id="UP000198281"/>
    </source>
</evidence>
<dbReference type="AlphaFoldDB" id="A0A239HE62"/>
<gene>
    <name evidence="1" type="ORF">SAMN06295912_11671</name>
</gene>
<dbReference type="PANTHER" id="PTHR20974">
    <property type="entry name" value="UPF0585 PROTEIN CG18661"/>
    <property type="match status" value="1"/>
</dbReference>
<dbReference type="Proteomes" id="UP000198281">
    <property type="component" value="Unassembled WGS sequence"/>
</dbReference>
<dbReference type="Pfam" id="PF06080">
    <property type="entry name" value="DUF938"/>
    <property type="match status" value="1"/>
</dbReference>
<sequence length="201" mass="21248">MPHDARRHAPATARNRDPILAVLRDALPATGLVLEIASGTGEHAVHFAGALPGLTWQPSDPDLDALGSIRGWAEAARLPNLRPPLLLDASAPDWPIDRADALVCINMVHISPWSATLGLFAGAARILSPGAPLILYGPYLRADVETAASNLAFDADLKARNPAWGLRDLADVAAVARHAGFTAEGVVELPANNILVIFRYG</sequence>
<organism evidence="1 2">
    <name type="scientific">Edaphosphingomonas laterariae</name>
    <dbReference type="NCBI Taxonomy" id="861865"/>
    <lineage>
        <taxon>Bacteria</taxon>
        <taxon>Pseudomonadati</taxon>
        <taxon>Pseudomonadota</taxon>
        <taxon>Alphaproteobacteria</taxon>
        <taxon>Sphingomonadales</taxon>
        <taxon>Rhizorhabdaceae</taxon>
        <taxon>Edaphosphingomonas</taxon>
    </lineage>
</organism>
<dbReference type="OrthoDB" id="5525831at2"/>
<proteinExistence type="predicted"/>
<keyword evidence="2" id="KW-1185">Reference proteome</keyword>
<dbReference type="EMBL" id="FZOS01000016">
    <property type="protein sequence ID" value="SNS79709.1"/>
    <property type="molecule type" value="Genomic_DNA"/>
</dbReference>
<reference evidence="2" key="1">
    <citation type="submission" date="2017-06" db="EMBL/GenBank/DDBJ databases">
        <authorList>
            <person name="Varghese N."/>
            <person name="Submissions S."/>
        </authorList>
    </citation>
    <scope>NUCLEOTIDE SEQUENCE [LARGE SCALE GENOMIC DNA]</scope>
    <source>
        <strain evidence="2">LNB2</strain>
    </source>
</reference>
<protein>
    <recommendedName>
        <fullName evidence="3">SAM-dependent methyltransferase</fullName>
    </recommendedName>
</protein>